<evidence type="ECO:0000256" key="13">
    <source>
        <dbReference type="SAM" id="Phobius"/>
    </source>
</evidence>
<feature type="transmembrane region" description="Helical" evidence="13">
    <location>
        <begin position="245"/>
        <end position="267"/>
    </location>
</feature>
<dbReference type="InterPro" id="IPR006029">
    <property type="entry name" value="Neurotrans-gated_channel_TM"/>
</dbReference>
<dbReference type="PROSITE" id="PS00236">
    <property type="entry name" value="NEUROTR_ION_CHANNEL"/>
    <property type="match status" value="1"/>
</dbReference>
<gene>
    <name evidence="16" type="ORF">GSOID_T00005789001</name>
</gene>
<dbReference type="SUPFAM" id="SSF90112">
    <property type="entry name" value="Neurotransmitter-gated ion-channel transmembrane pore"/>
    <property type="match status" value="1"/>
</dbReference>
<keyword evidence="11" id="KW-0868">Chloride</keyword>
<evidence type="ECO:0000256" key="6">
    <source>
        <dbReference type="ARBA" id="ARBA00022729"/>
    </source>
</evidence>
<evidence type="ECO:0000256" key="5">
    <source>
        <dbReference type="ARBA" id="ARBA00022692"/>
    </source>
</evidence>
<keyword evidence="7 13" id="KW-1133">Transmembrane helix</keyword>
<protein>
    <recommendedName>
        <fullName evidence="18">Neurotransmitter-gated ion-channel ligand-binding domain-containing protein</fullName>
    </recommendedName>
</protein>
<evidence type="ECO:0000256" key="8">
    <source>
        <dbReference type="ARBA" id="ARBA00023065"/>
    </source>
</evidence>
<dbReference type="SUPFAM" id="SSF63712">
    <property type="entry name" value="Nicotinic receptor ligand binding domain-like"/>
    <property type="match status" value="1"/>
</dbReference>
<feature type="transmembrane region" description="Helical" evidence="13">
    <location>
        <begin position="279"/>
        <end position="297"/>
    </location>
</feature>
<name>E4WT84_OIKDI</name>
<evidence type="ECO:0000259" key="15">
    <source>
        <dbReference type="Pfam" id="PF02932"/>
    </source>
</evidence>
<keyword evidence="8" id="KW-0406">Ion transport</keyword>
<evidence type="ECO:0000313" key="17">
    <source>
        <dbReference type="Proteomes" id="UP000001307"/>
    </source>
</evidence>
<dbReference type="GO" id="GO:0005230">
    <property type="term" value="F:extracellular ligand-gated monoatomic ion channel activity"/>
    <property type="evidence" value="ECO:0007669"/>
    <property type="project" value="InterPro"/>
</dbReference>
<evidence type="ECO:0000256" key="3">
    <source>
        <dbReference type="ARBA" id="ARBA00022448"/>
    </source>
</evidence>
<dbReference type="GO" id="GO:0034707">
    <property type="term" value="C:chloride channel complex"/>
    <property type="evidence" value="ECO:0007669"/>
    <property type="project" value="UniProtKB-KW"/>
</dbReference>
<evidence type="ECO:0000313" key="16">
    <source>
        <dbReference type="EMBL" id="CBY06728.1"/>
    </source>
</evidence>
<keyword evidence="4" id="KW-1003">Cell membrane</keyword>
<accession>E4WT84</accession>
<dbReference type="InParanoid" id="E4WT84"/>
<evidence type="ECO:0008006" key="18">
    <source>
        <dbReference type="Google" id="ProtNLM"/>
    </source>
</evidence>
<keyword evidence="17" id="KW-1185">Reference proteome</keyword>
<dbReference type="PANTHER" id="PTHR18945">
    <property type="entry name" value="NEUROTRANSMITTER GATED ION CHANNEL"/>
    <property type="match status" value="1"/>
</dbReference>
<evidence type="ECO:0000256" key="1">
    <source>
        <dbReference type="ARBA" id="ARBA00004141"/>
    </source>
</evidence>
<dbReference type="GO" id="GO:0004888">
    <property type="term" value="F:transmembrane signaling receptor activity"/>
    <property type="evidence" value="ECO:0007669"/>
    <property type="project" value="InterPro"/>
</dbReference>
<keyword evidence="10" id="KW-0869">Chloride channel</keyword>
<keyword evidence="5 13" id="KW-0812">Transmembrane</keyword>
<evidence type="ECO:0000256" key="2">
    <source>
        <dbReference type="ARBA" id="ARBA00004236"/>
    </source>
</evidence>
<dbReference type="OrthoDB" id="407674at2759"/>
<dbReference type="InterPro" id="IPR038050">
    <property type="entry name" value="Neuro_actylchol_rec"/>
</dbReference>
<keyword evidence="9 13" id="KW-0472">Membrane</keyword>
<dbReference type="InterPro" id="IPR006028">
    <property type="entry name" value="GABAA/Glycine_rcpt"/>
</dbReference>
<evidence type="ECO:0000259" key="14">
    <source>
        <dbReference type="Pfam" id="PF02931"/>
    </source>
</evidence>
<dbReference type="CDD" id="cd19049">
    <property type="entry name" value="LGIC_TM_anion"/>
    <property type="match status" value="1"/>
</dbReference>
<dbReference type="AlphaFoldDB" id="E4WT84"/>
<keyword evidence="3" id="KW-0813">Transport</keyword>
<organism evidence="16">
    <name type="scientific">Oikopleura dioica</name>
    <name type="common">Tunicate</name>
    <dbReference type="NCBI Taxonomy" id="34765"/>
    <lineage>
        <taxon>Eukaryota</taxon>
        <taxon>Metazoa</taxon>
        <taxon>Chordata</taxon>
        <taxon>Tunicata</taxon>
        <taxon>Appendicularia</taxon>
        <taxon>Copelata</taxon>
        <taxon>Oikopleuridae</taxon>
        <taxon>Oikopleura</taxon>
    </lineage>
</organism>
<evidence type="ECO:0000256" key="10">
    <source>
        <dbReference type="ARBA" id="ARBA00023173"/>
    </source>
</evidence>
<proteinExistence type="predicted"/>
<dbReference type="InterPro" id="IPR036719">
    <property type="entry name" value="Neuro-gated_channel_TM_sf"/>
</dbReference>
<feature type="domain" description="Neurotransmitter-gated ion-channel ligand-binding" evidence="14">
    <location>
        <begin position="1"/>
        <end position="134"/>
    </location>
</feature>
<dbReference type="EMBL" id="FN653016">
    <property type="protein sequence ID" value="CBY06728.1"/>
    <property type="molecule type" value="Genomic_DNA"/>
</dbReference>
<evidence type="ECO:0000256" key="9">
    <source>
        <dbReference type="ARBA" id="ARBA00023136"/>
    </source>
</evidence>
<evidence type="ECO:0000256" key="11">
    <source>
        <dbReference type="ARBA" id="ARBA00023214"/>
    </source>
</evidence>
<dbReference type="Pfam" id="PF02931">
    <property type="entry name" value="Neur_chan_LBD"/>
    <property type="match status" value="1"/>
</dbReference>
<dbReference type="GO" id="GO:0005886">
    <property type="term" value="C:plasma membrane"/>
    <property type="evidence" value="ECO:0007669"/>
    <property type="project" value="UniProtKB-SubCell"/>
</dbReference>
<dbReference type="Pfam" id="PF02932">
    <property type="entry name" value="Neur_chan_memb"/>
    <property type="match status" value="1"/>
</dbReference>
<dbReference type="Proteomes" id="UP000001307">
    <property type="component" value="Unassembled WGS sequence"/>
</dbReference>
<dbReference type="Gene3D" id="1.20.58.390">
    <property type="entry name" value="Neurotransmitter-gated ion-channel transmembrane domain"/>
    <property type="match status" value="1"/>
</dbReference>
<sequence>MHWQDPRMIFEHIPGEKTFKNRTILTFDLKSLEKLWIPVLDVFFSNEKSARHHDIISENKRLRIDSAGVIYYEIRLSTLLTCHMKFQHFPMDVQTCGLMIESFAYDIEDLQFEWLDDGINLRQIELPQHKMEGLSLQQCNCERGSFSCVEAKFYLSRQMGYYILQVYIPTTLIVMLSWISFWISINVTPARVSLGITTVLTITSQRSALTQSLPVVSYVMSIDIWERSLSSYFIHVKVCSNDLSIKMSICMAYVFAAVVEYAIANFNNKPEIDRLSRRAFPLSFMLVTLTYYVYFTICASEIPELQKQITHVLGQNGVENISEIQKLRTI</sequence>
<dbReference type="GO" id="GO:0005254">
    <property type="term" value="F:chloride channel activity"/>
    <property type="evidence" value="ECO:0007669"/>
    <property type="project" value="UniProtKB-KW"/>
</dbReference>
<dbReference type="Gene3D" id="2.70.170.10">
    <property type="entry name" value="Neurotransmitter-gated ion-channel ligand-binding domain"/>
    <property type="match status" value="1"/>
</dbReference>
<feature type="transmembrane region" description="Helical" evidence="13">
    <location>
        <begin position="161"/>
        <end position="185"/>
    </location>
</feature>
<dbReference type="InterPro" id="IPR036734">
    <property type="entry name" value="Neur_chan_lig-bd_sf"/>
</dbReference>
<evidence type="ECO:0000256" key="7">
    <source>
        <dbReference type="ARBA" id="ARBA00022989"/>
    </source>
</evidence>
<feature type="domain" description="Neurotransmitter-gated ion-channel transmembrane" evidence="15">
    <location>
        <begin position="166"/>
        <end position="224"/>
    </location>
</feature>
<keyword evidence="12" id="KW-0407">Ion channel</keyword>
<comment type="subcellular location">
    <subcellularLocation>
        <location evidence="2">Cell membrane</location>
    </subcellularLocation>
    <subcellularLocation>
        <location evidence="1">Membrane</location>
        <topology evidence="1">Multi-pass membrane protein</topology>
    </subcellularLocation>
</comment>
<keyword evidence="6" id="KW-0732">Signal</keyword>
<dbReference type="InterPro" id="IPR006201">
    <property type="entry name" value="Neur_channel"/>
</dbReference>
<reference evidence="16" key="1">
    <citation type="journal article" date="2010" name="Science">
        <title>Plasticity of animal genome architecture unmasked by rapid evolution of a pelagic tunicate.</title>
        <authorList>
            <person name="Denoeud F."/>
            <person name="Henriet S."/>
            <person name="Mungpakdee S."/>
            <person name="Aury J.M."/>
            <person name="Da Silva C."/>
            <person name="Brinkmann H."/>
            <person name="Mikhaleva J."/>
            <person name="Olsen L.C."/>
            <person name="Jubin C."/>
            <person name="Canestro C."/>
            <person name="Bouquet J.M."/>
            <person name="Danks G."/>
            <person name="Poulain J."/>
            <person name="Campsteijn C."/>
            <person name="Adamski M."/>
            <person name="Cross I."/>
            <person name="Yadetie F."/>
            <person name="Muffato M."/>
            <person name="Louis A."/>
            <person name="Butcher S."/>
            <person name="Tsagkogeorga G."/>
            <person name="Konrad A."/>
            <person name="Singh S."/>
            <person name="Jensen M.F."/>
            <person name="Cong E.H."/>
            <person name="Eikeseth-Otteraa H."/>
            <person name="Noel B."/>
            <person name="Anthouard V."/>
            <person name="Porcel B.M."/>
            <person name="Kachouri-Lafond R."/>
            <person name="Nishino A."/>
            <person name="Ugolini M."/>
            <person name="Chourrout P."/>
            <person name="Nishida H."/>
            <person name="Aasland R."/>
            <person name="Huzurbazar S."/>
            <person name="Westhof E."/>
            <person name="Delsuc F."/>
            <person name="Lehrach H."/>
            <person name="Reinhardt R."/>
            <person name="Weissenbach J."/>
            <person name="Roy S.W."/>
            <person name="Artiguenave F."/>
            <person name="Postlethwait J.H."/>
            <person name="Manak J.R."/>
            <person name="Thompson E.M."/>
            <person name="Jaillon O."/>
            <person name="Du Pasquier L."/>
            <person name="Boudinot P."/>
            <person name="Liberles D.A."/>
            <person name="Volff J.N."/>
            <person name="Philippe H."/>
            <person name="Lenhard B."/>
            <person name="Roest Crollius H."/>
            <person name="Wincker P."/>
            <person name="Chourrout D."/>
        </authorList>
    </citation>
    <scope>NUCLEOTIDE SEQUENCE [LARGE SCALE GENOMIC DNA]</scope>
</reference>
<dbReference type="InterPro" id="IPR018000">
    <property type="entry name" value="Neurotransmitter_ion_chnl_CS"/>
</dbReference>
<dbReference type="InterPro" id="IPR006202">
    <property type="entry name" value="Neur_chan_lig-bd"/>
</dbReference>
<dbReference type="PRINTS" id="PR00253">
    <property type="entry name" value="GABAARECEPTR"/>
</dbReference>
<evidence type="ECO:0000256" key="4">
    <source>
        <dbReference type="ARBA" id="ARBA00022475"/>
    </source>
</evidence>
<evidence type="ECO:0000256" key="12">
    <source>
        <dbReference type="ARBA" id="ARBA00023303"/>
    </source>
</evidence>